<dbReference type="InterPro" id="IPR024768">
    <property type="entry name" value="Marf1"/>
</dbReference>
<dbReference type="Gene3D" id="3.40.50.1010">
    <property type="entry name" value="5'-nuclease"/>
    <property type="match status" value="1"/>
</dbReference>
<dbReference type="PANTHER" id="PTHR14379:SF6">
    <property type="entry name" value="EMB|CAB71880.1"/>
    <property type="match status" value="1"/>
</dbReference>
<feature type="compositionally biased region" description="Basic and acidic residues" evidence="1">
    <location>
        <begin position="449"/>
        <end position="458"/>
    </location>
</feature>
<dbReference type="Pfam" id="PF12872">
    <property type="entry name" value="OST-HTH"/>
    <property type="match status" value="2"/>
</dbReference>
<gene>
    <name evidence="3" type="ORF">ORAREDHAP_LOCUS45676</name>
</gene>
<protein>
    <recommendedName>
        <fullName evidence="2">HTH OST-type domain-containing protein</fullName>
    </recommendedName>
</protein>
<dbReference type="EMBL" id="CAEKKB010000007">
    <property type="protein sequence ID" value="CAB4318601.1"/>
    <property type="molecule type" value="Genomic_DNA"/>
</dbReference>
<feature type="region of interest" description="Disordered" evidence="1">
    <location>
        <begin position="435"/>
        <end position="504"/>
    </location>
</feature>
<evidence type="ECO:0000313" key="4">
    <source>
        <dbReference type="Proteomes" id="UP000507245"/>
    </source>
</evidence>
<feature type="domain" description="HTH OST-type" evidence="2">
    <location>
        <begin position="322"/>
        <end position="394"/>
    </location>
</feature>
<evidence type="ECO:0000256" key="1">
    <source>
        <dbReference type="SAM" id="MobiDB-lite"/>
    </source>
</evidence>
<dbReference type="GO" id="GO:0005777">
    <property type="term" value="C:peroxisome"/>
    <property type="evidence" value="ECO:0007669"/>
    <property type="project" value="InterPro"/>
</dbReference>
<feature type="compositionally biased region" description="Polar residues" evidence="1">
    <location>
        <begin position="925"/>
        <end position="937"/>
    </location>
</feature>
<feature type="compositionally biased region" description="Polar residues" evidence="1">
    <location>
        <begin position="435"/>
        <end position="448"/>
    </location>
</feature>
<feature type="domain" description="HTH OST-type" evidence="2">
    <location>
        <begin position="836"/>
        <end position="913"/>
    </location>
</feature>
<dbReference type="OrthoDB" id="549353at2759"/>
<feature type="compositionally biased region" description="Polar residues" evidence="1">
    <location>
        <begin position="495"/>
        <end position="504"/>
    </location>
</feature>
<dbReference type="Pfam" id="PF01936">
    <property type="entry name" value="NYN"/>
    <property type="match status" value="1"/>
</dbReference>
<name>A0A6J5XZK5_PRUAR</name>
<dbReference type="Proteomes" id="UP000507245">
    <property type="component" value="Unassembled WGS sequence"/>
</dbReference>
<keyword evidence="4" id="KW-1185">Reference proteome</keyword>
<dbReference type="AlphaFoldDB" id="A0A6J5XZK5"/>
<evidence type="ECO:0000259" key="2">
    <source>
        <dbReference type="PROSITE" id="PS51644"/>
    </source>
</evidence>
<dbReference type="GO" id="GO:0004540">
    <property type="term" value="F:RNA nuclease activity"/>
    <property type="evidence" value="ECO:0007669"/>
    <property type="project" value="InterPro"/>
</dbReference>
<evidence type="ECO:0000313" key="3">
    <source>
        <dbReference type="EMBL" id="CAB4318601.1"/>
    </source>
</evidence>
<dbReference type="InterPro" id="IPR025677">
    <property type="entry name" value="OST-HTH-assoc_dom"/>
</dbReference>
<feature type="region of interest" description="Disordered" evidence="1">
    <location>
        <begin position="556"/>
        <end position="631"/>
    </location>
</feature>
<dbReference type="InterPro" id="IPR021139">
    <property type="entry name" value="NYN"/>
</dbReference>
<dbReference type="CDD" id="cd10910">
    <property type="entry name" value="PIN_limkain_b1_N_like"/>
    <property type="match status" value="1"/>
</dbReference>
<feature type="compositionally biased region" description="Basic and acidic residues" evidence="1">
    <location>
        <begin position="559"/>
        <end position="585"/>
    </location>
</feature>
<feature type="region of interest" description="Disordered" evidence="1">
    <location>
        <begin position="1051"/>
        <end position="1108"/>
    </location>
</feature>
<dbReference type="PANTHER" id="PTHR14379">
    <property type="entry name" value="LIMKAIN B LKAP"/>
    <property type="match status" value="1"/>
</dbReference>
<dbReference type="CDD" id="cd08824">
    <property type="entry name" value="LOTUS"/>
    <property type="match status" value="2"/>
</dbReference>
<proteinExistence type="predicted"/>
<feature type="compositionally biased region" description="Basic and acidic residues" evidence="1">
    <location>
        <begin position="309"/>
        <end position="319"/>
    </location>
</feature>
<dbReference type="PROSITE" id="PS51644">
    <property type="entry name" value="HTH_OST"/>
    <property type="match status" value="2"/>
</dbReference>
<accession>A0A6J5XZK5</accession>
<organism evidence="3 4">
    <name type="scientific">Prunus armeniaca</name>
    <name type="common">Apricot</name>
    <name type="synonym">Armeniaca vulgaris</name>
    <dbReference type="NCBI Taxonomy" id="36596"/>
    <lineage>
        <taxon>Eukaryota</taxon>
        <taxon>Viridiplantae</taxon>
        <taxon>Streptophyta</taxon>
        <taxon>Embryophyta</taxon>
        <taxon>Tracheophyta</taxon>
        <taxon>Spermatophyta</taxon>
        <taxon>Magnoliopsida</taxon>
        <taxon>eudicotyledons</taxon>
        <taxon>Gunneridae</taxon>
        <taxon>Pentapetalae</taxon>
        <taxon>rosids</taxon>
        <taxon>fabids</taxon>
        <taxon>Rosales</taxon>
        <taxon>Rosaceae</taxon>
        <taxon>Amygdaloideae</taxon>
        <taxon>Amygdaleae</taxon>
        <taxon>Prunus</taxon>
    </lineage>
</organism>
<dbReference type="InterPro" id="IPR041966">
    <property type="entry name" value="LOTUS-like"/>
</dbReference>
<sequence>MPVAIISLSVQEGNLISTLEKCMKSNTNIANDMLPLMRPSLGAVLRLTIHRASSRTSPSLNQRPSGIVHNQLQKNGGTRLIQVHSTCLEISHFSSSPAHHFHSNYSFRRHDEDVRNVRISVWWDFENCHLPAGVNVFKVAHAITAAIRANGIKGPIQIMAFGDMLQLSRANQEALSSTGVNLTHVPHGGKNSADRSLLVDLMYWVSQNPPPAHLFLISGDRDFATILHRLRMNNYNILLASPENAPGVLCSAASIMWPWHALLTGENRTGKYFNQPPDGPYGSWYGHYKVTLEDPYSVVEPPAQSQTEKLSEPGSDSKPRPIPTAVMKQIRQILKSHPKGISSTDLRMELGKCKLSIDRDFYGYKKFSSFLLSIPHILNLQSLGDGKFLVRGRSEKSSEPCQSNLGMSTKSIADNGGQDLSLASQLDCEDKSINVSANRKLSSPASHESNVEDPKRELQQPFSPKSGGKSILPPSPENVKSSAKPQLSALDEKSPSTPCTENVKTSVPIDGKVVEVAKEQDNELHFPPAVAQGSSSEVGYFKWIWRQWFGYRGNVSGTRSHDSHDSQEDHYTSGNVTEKEGHDTPVKQCTSVGKSGQRKDKEKLVGSTSQIVDQAPHVSSSSSHNESDKDNETVTSYEVCAHKSKTSQGFFDQIVNWCKFWGSSPCSDKLSDQSCDRPNLMSTHSQEHMLFLTDSFWRDMESFMDTPKGSVLVSESRTREQMALNLQKEGPLFLRSLRKGDLVHLVDLLISEKNLVEESPSQTSPFRLTYRDGKSSLDHSNDTNRLASIFLNKPSQHDIQRSQEHDGEEKCRNIPHSGVSLPAIKKKPSNRCRIEIIADCQKLVNEILKEYPEGYNMALFRKLFLDRYGYHLDLHMLGYQKLASLLQMMPGVKVESSYIIPACKTPKMFDMDSYARNIQKQTVSHTVANSDSELSDASTKDDVSDSPWEELGPVANTSEKNEVEVASRRKAIGSTGFDYEPSLSDGLSDSEGETSPLTELEGEGAARVNKEDSSLLQILDSWYSGKDGGSSKDRSENFEGLVDFTNVSKLSVSSGVGPMSGTCSGNEARKQRPQKNYSFVADSGDNKDKLFDGIVGSLKKSSGPRMKN</sequence>
<feature type="region of interest" description="Disordered" evidence="1">
    <location>
        <begin position="301"/>
        <end position="322"/>
    </location>
</feature>
<reference evidence="4" key="1">
    <citation type="journal article" date="2020" name="Genome Biol.">
        <title>Gamete binning: chromosome-level and haplotype-resolved genome assembly enabled by high-throughput single-cell sequencing of gamete genomes.</title>
        <authorList>
            <person name="Campoy J.A."/>
            <person name="Sun H."/>
            <person name="Goel M."/>
            <person name="Jiao W.-B."/>
            <person name="Folz-Donahue K."/>
            <person name="Wang N."/>
            <person name="Rubio M."/>
            <person name="Liu C."/>
            <person name="Kukat C."/>
            <person name="Ruiz D."/>
            <person name="Huettel B."/>
            <person name="Schneeberger K."/>
        </authorList>
    </citation>
    <scope>NUCLEOTIDE SEQUENCE [LARGE SCALE GENOMIC DNA]</scope>
    <source>
        <strain evidence="4">cv. Rojo Pasion</strain>
    </source>
</reference>
<dbReference type="Gene3D" id="3.30.420.610">
    <property type="entry name" value="LOTUS domain-like"/>
    <property type="match status" value="2"/>
</dbReference>
<dbReference type="GO" id="GO:0010468">
    <property type="term" value="P:regulation of gene expression"/>
    <property type="evidence" value="ECO:0007669"/>
    <property type="project" value="InterPro"/>
</dbReference>
<feature type="region of interest" description="Disordered" evidence="1">
    <location>
        <begin position="925"/>
        <end position="1011"/>
    </location>
</feature>
<dbReference type="InterPro" id="IPR025605">
    <property type="entry name" value="OST-HTH/LOTUS_dom"/>
</dbReference>
<dbReference type="Pfam" id="PF14418">
    <property type="entry name" value="OHA"/>
    <property type="match status" value="1"/>
</dbReference>